<keyword evidence="5" id="KW-0813">Transport</keyword>
<comment type="similarity">
    <text evidence="3">Belongs to the multi antimicrobial extrusion (MATE) (TC 2.A.66.1) family.</text>
</comment>
<comment type="caution">
    <text evidence="14">The sequence shown here is derived from an EMBL/GenBank/DDBJ whole genome shotgun (WGS) entry which is preliminary data.</text>
</comment>
<evidence type="ECO:0000256" key="3">
    <source>
        <dbReference type="ARBA" id="ARBA00010199"/>
    </source>
</evidence>
<keyword evidence="7" id="KW-1003">Cell membrane</keyword>
<feature type="transmembrane region" description="Helical" evidence="13">
    <location>
        <begin position="379"/>
        <end position="399"/>
    </location>
</feature>
<keyword evidence="10" id="KW-0406">Ion transport</keyword>
<evidence type="ECO:0000256" key="2">
    <source>
        <dbReference type="ARBA" id="ARBA00004651"/>
    </source>
</evidence>
<reference evidence="14 15" key="1">
    <citation type="submission" date="2024-06" db="EMBL/GenBank/DDBJ databases">
        <title>The Natural Products Discovery Center: Release of the First 8490 Sequenced Strains for Exploring Actinobacteria Biosynthetic Diversity.</title>
        <authorList>
            <person name="Kalkreuter E."/>
            <person name="Kautsar S.A."/>
            <person name="Yang D."/>
            <person name="Bader C.D."/>
            <person name="Teijaro C.N."/>
            <person name="Fluegel L."/>
            <person name="Davis C.M."/>
            <person name="Simpson J.R."/>
            <person name="Lauterbach L."/>
            <person name="Steele A.D."/>
            <person name="Gui C."/>
            <person name="Meng S."/>
            <person name="Li G."/>
            <person name="Viehrig K."/>
            <person name="Ye F."/>
            <person name="Su P."/>
            <person name="Kiefer A.F."/>
            <person name="Nichols A."/>
            <person name="Cepeda A.J."/>
            <person name="Yan W."/>
            <person name="Fan B."/>
            <person name="Jiang Y."/>
            <person name="Adhikari A."/>
            <person name="Zheng C.-J."/>
            <person name="Schuster L."/>
            <person name="Cowan T.M."/>
            <person name="Smanski M.J."/>
            <person name="Chevrette M.G."/>
            <person name="De Carvalho L.P.S."/>
            <person name="Shen B."/>
        </authorList>
    </citation>
    <scope>NUCLEOTIDE SEQUENCE [LARGE SCALE GENOMIC DNA]</scope>
    <source>
        <strain evidence="14 15">NPDC006286</strain>
    </source>
</reference>
<comment type="function">
    <text evidence="1">Multidrug efflux pump.</text>
</comment>
<comment type="subcellular location">
    <subcellularLocation>
        <location evidence="2">Cell membrane</location>
        <topology evidence="2">Multi-pass membrane protein</topology>
    </subcellularLocation>
</comment>
<evidence type="ECO:0000313" key="14">
    <source>
        <dbReference type="EMBL" id="MEU0156299.1"/>
    </source>
</evidence>
<sequence>MTRGPVLRQILAFSLPLAGASMINQIYQLVEGALVGRYVGVTALAAVGVSQPLFQLVHGAFLGIAAGFSLRVAKFAGAGRAQELRTTATALVLATIVCSVLGVGGMATLAESAVGVMGVEGEVAQDCVTFLRAVSIGLPSMFGTAALAALLRGLGDSRDAALLSGGATLGNIAICWLFVGMLDLGLIGAALTSAVVHSSALLCGLVLLRRRLLPLLTLSSMREPVARELRTAMGIGLPISCQYIALAVGVMVVVWIVYPLGPSFIAAMTVVGRLEIFASLIFLEMSAGLAVFTAQNLGAGRQDRVRRALGRLTALTGGLALVVSAVVLISASPIAALFTDDTAVRELTTRYIHVTYPFFILYVATVVIHGCFNGAARTSVPLACTVISFLALLPFAFLLRDVMGAIGVMWSVVFGWSVGLACTALATPWLLWPSLQSGSKGTQKDSIASEGMVNLTLSGTELPSISRRRT</sequence>
<evidence type="ECO:0000256" key="8">
    <source>
        <dbReference type="ARBA" id="ARBA00022692"/>
    </source>
</evidence>
<dbReference type="PIRSF" id="PIRSF006603">
    <property type="entry name" value="DinF"/>
    <property type="match status" value="1"/>
</dbReference>
<evidence type="ECO:0000256" key="11">
    <source>
        <dbReference type="ARBA" id="ARBA00023136"/>
    </source>
</evidence>
<evidence type="ECO:0000256" key="7">
    <source>
        <dbReference type="ARBA" id="ARBA00022475"/>
    </source>
</evidence>
<feature type="transmembrane region" description="Helical" evidence="13">
    <location>
        <begin position="130"/>
        <end position="151"/>
    </location>
</feature>
<proteinExistence type="inferred from homology"/>
<evidence type="ECO:0000256" key="1">
    <source>
        <dbReference type="ARBA" id="ARBA00003408"/>
    </source>
</evidence>
<keyword evidence="11 13" id="KW-0472">Membrane</keyword>
<evidence type="ECO:0000256" key="10">
    <source>
        <dbReference type="ARBA" id="ARBA00023065"/>
    </source>
</evidence>
<protein>
    <recommendedName>
        <fullName evidence="4">Probable multidrug resistance protein NorM</fullName>
    </recommendedName>
    <alternativeName>
        <fullName evidence="12">Multidrug-efflux transporter</fullName>
    </alternativeName>
</protein>
<dbReference type="PANTHER" id="PTHR43298">
    <property type="entry name" value="MULTIDRUG RESISTANCE PROTEIN NORM-RELATED"/>
    <property type="match status" value="1"/>
</dbReference>
<dbReference type="RefSeq" id="WP_355667822.1">
    <property type="nucleotide sequence ID" value="NZ_JBEXRX010000170.1"/>
</dbReference>
<feature type="transmembrane region" description="Helical" evidence="13">
    <location>
        <begin position="264"/>
        <end position="292"/>
    </location>
</feature>
<dbReference type="PANTHER" id="PTHR43298:SF2">
    <property type="entry name" value="FMN_FAD EXPORTER YEEO-RELATED"/>
    <property type="match status" value="1"/>
</dbReference>
<dbReference type="Proteomes" id="UP001550348">
    <property type="component" value="Unassembled WGS sequence"/>
</dbReference>
<evidence type="ECO:0000256" key="13">
    <source>
        <dbReference type="SAM" id="Phobius"/>
    </source>
</evidence>
<accession>A0ABV2VV45</accession>
<evidence type="ECO:0000256" key="12">
    <source>
        <dbReference type="ARBA" id="ARBA00031636"/>
    </source>
</evidence>
<keyword evidence="9 13" id="KW-1133">Transmembrane helix</keyword>
<name>A0ABV2VV45_9ACTN</name>
<dbReference type="Pfam" id="PF01554">
    <property type="entry name" value="MatE"/>
    <property type="match status" value="2"/>
</dbReference>
<gene>
    <name evidence="14" type="ORF">ABZ071_31340</name>
</gene>
<evidence type="ECO:0000256" key="4">
    <source>
        <dbReference type="ARBA" id="ARBA00020268"/>
    </source>
</evidence>
<evidence type="ECO:0000313" key="15">
    <source>
        <dbReference type="Proteomes" id="UP001550348"/>
    </source>
</evidence>
<evidence type="ECO:0000256" key="9">
    <source>
        <dbReference type="ARBA" id="ARBA00022989"/>
    </source>
</evidence>
<dbReference type="InterPro" id="IPR002528">
    <property type="entry name" value="MATE_fam"/>
</dbReference>
<organism evidence="14 15">
    <name type="scientific">Micromonospora fulviviridis</name>
    <dbReference type="NCBI Taxonomy" id="47860"/>
    <lineage>
        <taxon>Bacteria</taxon>
        <taxon>Bacillati</taxon>
        <taxon>Actinomycetota</taxon>
        <taxon>Actinomycetes</taxon>
        <taxon>Micromonosporales</taxon>
        <taxon>Micromonosporaceae</taxon>
        <taxon>Micromonospora</taxon>
    </lineage>
</organism>
<keyword evidence="8 13" id="KW-0812">Transmembrane</keyword>
<keyword evidence="6" id="KW-0050">Antiport</keyword>
<feature type="transmembrane region" description="Helical" evidence="13">
    <location>
        <begin position="88"/>
        <end position="110"/>
    </location>
</feature>
<feature type="transmembrane region" description="Helical" evidence="13">
    <location>
        <begin position="160"/>
        <end position="179"/>
    </location>
</feature>
<dbReference type="InterPro" id="IPR048279">
    <property type="entry name" value="MdtK-like"/>
</dbReference>
<feature type="transmembrane region" description="Helical" evidence="13">
    <location>
        <begin position="351"/>
        <end position="372"/>
    </location>
</feature>
<keyword evidence="15" id="KW-1185">Reference proteome</keyword>
<dbReference type="NCBIfam" id="TIGR00797">
    <property type="entry name" value="matE"/>
    <property type="match status" value="1"/>
</dbReference>
<feature type="transmembrane region" description="Helical" evidence="13">
    <location>
        <begin position="312"/>
        <end position="339"/>
    </location>
</feature>
<evidence type="ECO:0000256" key="5">
    <source>
        <dbReference type="ARBA" id="ARBA00022448"/>
    </source>
</evidence>
<feature type="transmembrane region" description="Helical" evidence="13">
    <location>
        <begin position="185"/>
        <end position="208"/>
    </location>
</feature>
<feature type="transmembrane region" description="Helical" evidence="13">
    <location>
        <begin position="405"/>
        <end position="432"/>
    </location>
</feature>
<feature type="transmembrane region" description="Helical" evidence="13">
    <location>
        <begin position="229"/>
        <end position="258"/>
    </location>
</feature>
<dbReference type="EMBL" id="JBEXRX010000170">
    <property type="protein sequence ID" value="MEU0156299.1"/>
    <property type="molecule type" value="Genomic_DNA"/>
</dbReference>
<evidence type="ECO:0000256" key="6">
    <source>
        <dbReference type="ARBA" id="ARBA00022449"/>
    </source>
</evidence>
<dbReference type="InterPro" id="IPR050222">
    <property type="entry name" value="MATE_MdtK"/>
</dbReference>